<dbReference type="Pfam" id="PF10180">
    <property type="entry name" value="WKF"/>
    <property type="match status" value="1"/>
</dbReference>
<feature type="compositionally biased region" description="Low complexity" evidence="1">
    <location>
        <begin position="226"/>
        <end position="238"/>
    </location>
</feature>
<dbReference type="HOGENOM" id="CLU_759101_0_0_1"/>
<feature type="compositionally biased region" description="Low complexity" evidence="1">
    <location>
        <begin position="1"/>
        <end position="15"/>
    </location>
</feature>
<dbReference type="AlphaFoldDB" id="A0A061H8H1"/>
<feature type="region of interest" description="Disordered" evidence="1">
    <location>
        <begin position="1"/>
        <end position="156"/>
    </location>
</feature>
<dbReference type="eggNOG" id="KOG4829">
    <property type="taxonomic scope" value="Eukaryota"/>
</dbReference>
<name>A0A061H8H1_9BASI</name>
<dbReference type="GeneID" id="19317671"/>
<organism evidence="3 4">
    <name type="scientific">Pseudozyma flocculosa PF-1</name>
    <dbReference type="NCBI Taxonomy" id="1277687"/>
    <lineage>
        <taxon>Eukaryota</taxon>
        <taxon>Fungi</taxon>
        <taxon>Dikarya</taxon>
        <taxon>Basidiomycota</taxon>
        <taxon>Ustilaginomycotina</taxon>
        <taxon>Ustilaginomycetes</taxon>
        <taxon>Ustilaginales</taxon>
        <taxon>Ustilaginaceae</taxon>
        <taxon>Pseudozyma</taxon>
    </lineage>
</organism>
<dbReference type="EMBL" id="KE361633">
    <property type="protein sequence ID" value="EPQ28759.1"/>
    <property type="molecule type" value="Genomic_DNA"/>
</dbReference>
<dbReference type="PANTHER" id="PTHR22306:SF2">
    <property type="entry name" value="CHROMOSOME 7 OPEN READING FRAME 50"/>
    <property type="match status" value="1"/>
</dbReference>
<gene>
    <name evidence="3" type="ORF">PFL1_03562</name>
</gene>
<feature type="compositionally biased region" description="Acidic residues" evidence="1">
    <location>
        <begin position="50"/>
        <end position="63"/>
    </location>
</feature>
<feature type="compositionally biased region" description="Basic residues" evidence="1">
    <location>
        <begin position="120"/>
        <end position="133"/>
    </location>
</feature>
<evidence type="ECO:0000256" key="1">
    <source>
        <dbReference type="SAM" id="MobiDB-lite"/>
    </source>
</evidence>
<feature type="compositionally biased region" description="Basic residues" evidence="1">
    <location>
        <begin position="31"/>
        <end position="45"/>
    </location>
</feature>
<feature type="compositionally biased region" description="Low complexity" evidence="1">
    <location>
        <begin position="333"/>
        <end position="345"/>
    </location>
</feature>
<dbReference type="Proteomes" id="UP000053664">
    <property type="component" value="Unassembled WGS sequence"/>
</dbReference>
<evidence type="ECO:0000313" key="3">
    <source>
        <dbReference type="EMBL" id="EPQ28759.1"/>
    </source>
</evidence>
<accession>A0A061H8H1</accession>
<dbReference type="OrthoDB" id="10261563at2759"/>
<dbReference type="PANTHER" id="PTHR22306">
    <property type="entry name" value="CHROMOSOME 7 OPEN READING FRAME 50"/>
    <property type="match status" value="1"/>
</dbReference>
<dbReference type="KEGG" id="pfp:PFL1_03562"/>
<evidence type="ECO:0000259" key="2">
    <source>
        <dbReference type="Pfam" id="PF10180"/>
    </source>
</evidence>
<feature type="region of interest" description="Disordered" evidence="1">
    <location>
        <begin position="331"/>
        <end position="353"/>
    </location>
</feature>
<feature type="region of interest" description="Disordered" evidence="1">
    <location>
        <begin position="199"/>
        <end position="253"/>
    </location>
</feature>
<dbReference type="RefSeq" id="XP_007879273.1">
    <property type="nucleotide sequence ID" value="XM_007881082.1"/>
</dbReference>
<proteinExistence type="predicted"/>
<evidence type="ECO:0000313" key="4">
    <source>
        <dbReference type="Proteomes" id="UP000053664"/>
    </source>
</evidence>
<sequence>MPTATAPSSSSAPATAPAPAPADPANASTSTKRKRTRTRRGKNKTRTADADDNSDDNDDDDQEAKESADPKQSTTVAATEPAPVPTPRDKAATPAKAAADVDDAKDSGDEDEGEGDDGKRKRKRKRARANKKGSNKDENLVKAVEAQGNVGPDPELDLRLSEHAKKAIEYARVYSSDRASWKFNKAKQNWLLRNALACPPADYDPELATRKPAAQGDKPSEEAPTAAQGAQDGQGDAAAADKEKPEEDEGENFIPEVFVPVVTAYLKSVMGAAKQRLVETLKEALNAPVPETAAAETVSDVDAAASAPAAADKSTGKSVSFGAMAMEAEKTADAAAAATNGEGEASPAIDARTLELRRQRAKRILAGMGELP</sequence>
<protein>
    <recommendedName>
        <fullName evidence="2">WKF domain-containing protein</fullName>
    </recommendedName>
</protein>
<dbReference type="InterPro" id="IPR019327">
    <property type="entry name" value="WKF"/>
</dbReference>
<reference evidence="3 4" key="1">
    <citation type="journal article" date="2013" name="Plant Cell">
        <title>The transition from a phytopathogenic smut ancestor to an anamorphic biocontrol agent deciphered by comparative whole-genome analysis.</title>
        <authorList>
            <person name="Lefebvre F."/>
            <person name="Joly D.L."/>
            <person name="Labbe C."/>
            <person name="Teichmann B."/>
            <person name="Linning R."/>
            <person name="Belzile F."/>
            <person name="Bakkeren G."/>
            <person name="Belanger R.R."/>
        </authorList>
    </citation>
    <scope>NUCLEOTIDE SEQUENCE [LARGE SCALE GENOMIC DNA]</scope>
    <source>
        <strain evidence="3 4">PF-1</strain>
    </source>
</reference>
<feature type="domain" description="WKF" evidence="2">
    <location>
        <begin position="169"/>
        <end position="196"/>
    </location>
</feature>